<keyword evidence="1" id="KW-0812">Transmembrane</keyword>
<gene>
    <name evidence="2" type="ORF">IC230_12815</name>
</gene>
<feature type="transmembrane region" description="Helical" evidence="1">
    <location>
        <begin position="21"/>
        <end position="46"/>
    </location>
</feature>
<evidence type="ECO:0000313" key="2">
    <source>
        <dbReference type="EMBL" id="MBD2753779.1"/>
    </source>
</evidence>
<accession>A0A927B1R5</accession>
<evidence type="ECO:0000256" key="1">
    <source>
        <dbReference type="SAM" id="Phobius"/>
    </source>
</evidence>
<keyword evidence="1" id="KW-1133">Transmembrane helix</keyword>
<dbReference type="EMBL" id="JACXAA010000004">
    <property type="protein sequence ID" value="MBD2753779.1"/>
    <property type="molecule type" value="Genomic_DNA"/>
</dbReference>
<dbReference type="Proteomes" id="UP000653797">
    <property type="component" value="Unassembled WGS sequence"/>
</dbReference>
<keyword evidence="1" id="KW-0472">Membrane</keyword>
<proteinExistence type="predicted"/>
<dbReference type="AlphaFoldDB" id="A0A927B1R5"/>
<protein>
    <submittedName>
        <fullName evidence="2">Uncharacterized protein</fullName>
    </submittedName>
</protein>
<dbReference type="RefSeq" id="WP_191039426.1">
    <property type="nucleotide sequence ID" value="NZ_JACXAA010000004.1"/>
</dbReference>
<reference evidence="2" key="1">
    <citation type="submission" date="2020-09" db="EMBL/GenBank/DDBJ databases">
        <authorList>
            <person name="Kim M.K."/>
        </authorList>
    </citation>
    <scope>NUCLEOTIDE SEQUENCE</scope>
    <source>
        <strain evidence="2">BT704</strain>
    </source>
</reference>
<comment type="caution">
    <text evidence="2">The sequence shown here is derived from an EMBL/GenBank/DDBJ whole genome shotgun (WGS) entry which is preliminary data.</text>
</comment>
<sequence length="313" mass="36544">MNKIRQLLYRTKIAIDSTYHVYWTSLDLSIKGALIAAFVSLLVVYIQKEQQDQKDKDQQTQTEQNKLKYLNFLIVDSYKTLESYKQSVTRIRQNFDVNPFLMPVLINYGPYGLDLIANKINHEEYYLASVSQIKSSEVAELLQLYNALNKNFVEASTHQKTEVPILIKMKDSYFEKLNGLIESVNDYKISASRIRLEGEEKAMYNEIDALLAEINGRLNTVPFQRNRWLVESQRVFNYQLIDILNRRGPITQRKLLLQAKSVANDYNTFVVYMRNVVVVLERSLADQQYMLSRIKLVGQPLFTYIGNLKKENK</sequence>
<keyword evidence="3" id="KW-1185">Reference proteome</keyword>
<name>A0A927B1R5_9BACT</name>
<evidence type="ECO:0000313" key="3">
    <source>
        <dbReference type="Proteomes" id="UP000653797"/>
    </source>
</evidence>
<organism evidence="2 3">
    <name type="scientific">Spirosoma validum</name>
    <dbReference type="NCBI Taxonomy" id="2771355"/>
    <lineage>
        <taxon>Bacteria</taxon>
        <taxon>Pseudomonadati</taxon>
        <taxon>Bacteroidota</taxon>
        <taxon>Cytophagia</taxon>
        <taxon>Cytophagales</taxon>
        <taxon>Cytophagaceae</taxon>
        <taxon>Spirosoma</taxon>
    </lineage>
</organism>